<protein>
    <recommendedName>
        <fullName evidence="4">DUF3060 domain-containing protein</fullName>
    </recommendedName>
</protein>
<evidence type="ECO:0000313" key="2">
    <source>
        <dbReference type="EMBL" id="ORW32333.1"/>
    </source>
</evidence>
<gene>
    <name evidence="2" type="ORF">AWC19_01310</name>
</gene>
<accession>A0A1X1ZZD0</accession>
<organism evidence="2 3">
    <name type="scientific">Mycobacterium palustre</name>
    <dbReference type="NCBI Taxonomy" id="153971"/>
    <lineage>
        <taxon>Bacteria</taxon>
        <taxon>Bacillati</taxon>
        <taxon>Actinomycetota</taxon>
        <taxon>Actinomycetes</taxon>
        <taxon>Mycobacteriales</taxon>
        <taxon>Mycobacteriaceae</taxon>
        <taxon>Mycobacterium</taxon>
        <taxon>Mycobacterium simiae complex</taxon>
    </lineage>
</organism>
<keyword evidence="3" id="KW-1185">Reference proteome</keyword>
<dbReference type="Proteomes" id="UP000193529">
    <property type="component" value="Unassembled WGS sequence"/>
</dbReference>
<dbReference type="InterPro" id="IPR021417">
    <property type="entry name" value="DUF3060"/>
</dbReference>
<feature type="region of interest" description="Disordered" evidence="1">
    <location>
        <begin position="95"/>
        <end position="116"/>
    </location>
</feature>
<reference evidence="2 3" key="1">
    <citation type="submission" date="2016-01" db="EMBL/GenBank/DDBJ databases">
        <title>The new phylogeny of the genus Mycobacterium.</title>
        <authorList>
            <person name="Tarcisio F."/>
            <person name="Conor M."/>
            <person name="Antonella G."/>
            <person name="Elisabetta G."/>
            <person name="Giulia F.S."/>
            <person name="Sara T."/>
            <person name="Anna F."/>
            <person name="Clotilde B."/>
            <person name="Roberto B."/>
            <person name="Veronica D.S."/>
            <person name="Fabio R."/>
            <person name="Monica P."/>
            <person name="Olivier J."/>
            <person name="Enrico T."/>
            <person name="Nicola S."/>
        </authorList>
    </citation>
    <scope>NUCLEOTIDE SEQUENCE [LARGE SCALE GENOMIC DNA]</scope>
    <source>
        <strain evidence="2 3">DSM 44572</strain>
    </source>
</reference>
<evidence type="ECO:0000313" key="3">
    <source>
        <dbReference type="Proteomes" id="UP000193529"/>
    </source>
</evidence>
<evidence type="ECO:0000256" key="1">
    <source>
        <dbReference type="SAM" id="MobiDB-lite"/>
    </source>
</evidence>
<name>A0A1X1ZZD0_9MYCO</name>
<comment type="caution">
    <text evidence="2">The sequence shown here is derived from an EMBL/GenBank/DDBJ whole genome shotgun (WGS) entry which is preliminary data.</text>
</comment>
<dbReference type="Pfam" id="PF11259">
    <property type="entry name" value="DUF3060"/>
    <property type="match status" value="1"/>
</dbReference>
<feature type="compositionally biased region" description="Polar residues" evidence="1">
    <location>
        <begin position="102"/>
        <end position="116"/>
    </location>
</feature>
<proteinExistence type="predicted"/>
<dbReference type="AlphaFoldDB" id="A0A1X1ZZD0"/>
<sequence length="116" mass="12173">MLLGSGVAAVIAIGVIMANHAKTTVHGNMIMINSGAKDTIDCNNGDLKLDGDSNTYTVTGHCRRLEISGSANKVSIDSADTIGVMGDDNVVTYRSGAPRINKTGNNDIVTQRPNNR</sequence>
<dbReference type="EMBL" id="LQPJ01000024">
    <property type="protein sequence ID" value="ORW32333.1"/>
    <property type="molecule type" value="Genomic_DNA"/>
</dbReference>
<evidence type="ECO:0008006" key="4">
    <source>
        <dbReference type="Google" id="ProtNLM"/>
    </source>
</evidence>